<evidence type="ECO:0000313" key="2">
    <source>
        <dbReference type="Proteomes" id="UP001158045"/>
    </source>
</evidence>
<protein>
    <submittedName>
        <fullName evidence="1">DUF4085 family protein</fullName>
    </submittedName>
</protein>
<sequence>MKYYKKYLWLQMHSPDEKLRQEAKTKFRESAKEYGPYFEKIKSQLPEQFLEVFNDMKWFHDFSISSICVNNIAKSTTVKLTIEDDENRFVLKLSDVATISMDIPNKNYWMPSGMKWGYTEFELFEDKWSINILCDINCELEFRFKSISCERFVSK</sequence>
<dbReference type="RefSeq" id="WP_281093354.1">
    <property type="nucleotide sequence ID" value="NZ_JARYZI010000002.1"/>
</dbReference>
<evidence type="ECO:0000313" key="1">
    <source>
        <dbReference type="EMBL" id="MDH8677541.1"/>
    </source>
</evidence>
<dbReference type="Proteomes" id="UP001158045">
    <property type="component" value="Unassembled WGS sequence"/>
</dbReference>
<accession>A0ABT6NAV7</accession>
<keyword evidence="2" id="KW-1185">Reference proteome</keyword>
<gene>
    <name evidence="1" type="ORF">QE109_05250</name>
</gene>
<proteinExistence type="predicted"/>
<organism evidence="1 2">
    <name type="scientific">Fusibacter bizertensis</name>
    <dbReference type="NCBI Taxonomy" id="1488331"/>
    <lineage>
        <taxon>Bacteria</taxon>
        <taxon>Bacillati</taxon>
        <taxon>Bacillota</taxon>
        <taxon>Clostridia</taxon>
        <taxon>Eubacteriales</taxon>
        <taxon>Eubacteriales Family XII. Incertae Sedis</taxon>
        <taxon>Fusibacter</taxon>
    </lineage>
</organism>
<reference evidence="1 2" key="1">
    <citation type="submission" date="2023-04" db="EMBL/GenBank/DDBJ databases">
        <title>Fusibacter bizertensis strain WBS, isolated from littoral bottom sediments of the Arctic seas - biochemical and genomic analysis.</title>
        <authorList>
            <person name="Brioukhanov A.L."/>
        </authorList>
    </citation>
    <scope>NUCLEOTIDE SEQUENCE [LARGE SCALE GENOMIC DNA]</scope>
    <source>
        <strain evidence="1 2">WBS</strain>
    </source>
</reference>
<comment type="caution">
    <text evidence="1">The sequence shown here is derived from an EMBL/GenBank/DDBJ whole genome shotgun (WGS) entry which is preliminary data.</text>
</comment>
<dbReference type="EMBL" id="JARYZI010000002">
    <property type="protein sequence ID" value="MDH8677541.1"/>
    <property type="molecule type" value="Genomic_DNA"/>
</dbReference>
<name>A0ABT6NAV7_9FIRM</name>